<dbReference type="SUPFAM" id="SSF56349">
    <property type="entry name" value="DNA breaking-rejoining enzymes"/>
    <property type="match status" value="1"/>
</dbReference>
<evidence type="ECO:0000256" key="1">
    <source>
        <dbReference type="ARBA" id="ARBA00023172"/>
    </source>
</evidence>
<dbReference type="GO" id="GO:0006310">
    <property type="term" value="P:DNA recombination"/>
    <property type="evidence" value="ECO:0007669"/>
    <property type="project" value="UniProtKB-KW"/>
</dbReference>
<dbReference type="InterPro" id="IPR013762">
    <property type="entry name" value="Integrase-like_cat_sf"/>
</dbReference>
<keyword evidence="4" id="KW-1185">Reference proteome</keyword>
<dbReference type="InterPro" id="IPR002104">
    <property type="entry name" value="Integrase_catalytic"/>
</dbReference>
<dbReference type="Proteomes" id="UP000515312">
    <property type="component" value="Chromosome"/>
</dbReference>
<evidence type="ECO:0000313" key="3">
    <source>
        <dbReference type="EMBL" id="QNI30860.1"/>
    </source>
</evidence>
<reference evidence="3 4" key="1">
    <citation type="submission" date="2020-08" db="EMBL/GenBank/DDBJ databases">
        <title>Edaphobacter telluris sp. nov. and Acidobacterium dinghuensis sp. nov., two acidobacteria isolated from forest soil.</title>
        <authorList>
            <person name="Fu J."/>
            <person name="Qiu L."/>
        </authorList>
    </citation>
    <scope>NUCLEOTIDE SEQUENCE [LARGE SCALE GENOMIC DNA]</scope>
    <source>
        <strain evidence="3">4Y35</strain>
    </source>
</reference>
<organism evidence="3 4">
    <name type="scientific">Alloacidobacterium dinghuense</name>
    <dbReference type="NCBI Taxonomy" id="2763107"/>
    <lineage>
        <taxon>Bacteria</taxon>
        <taxon>Pseudomonadati</taxon>
        <taxon>Acidobacteriota</taxon>
        <taxon>Terriglobia</taxon>
        <taxon>Terriglobales</taxon>
        <taxon>Acidobacteriaceae</taxon>
        <taxon>Alloacidobacterium</taxon>
    </lineage>
</organism>
<dbReference type="InterPro" id="IPR011010">
    <property type="entry name" value="DNA_brk_join_enz"/>
</dbReference>
<dbReference type="PROSITE" id="PS51898">
    <property type="entry name" value="TYR_RECOMBINASE"/>
    <property type="match status" value="1"/>
</dbReference>
<feature type="domain" description="Tyr recombinase" evidence="2">
    <location>
        <begin position="1"/>
        <end position="100"/>
    </location>
</feature>
<dbReference type="GO" id="GO:0015074">
    <property type="term" value="P:DNA integration"/>
    <property type="evidence" value="ECO:0007669"/>
    <property type="project" value="InterPro"/>
</dbReference>
<evidence type="ECO:0000313" key="4">
    <source>
        <dbReference type="Proteomes" id="UP000515312"/>
    </source>
</evidence>
<protein>
    <submittedName>
        <fullName evidence="3">Tyrosine-type recombinase/integrase</fullName>
    </submittedName>
</protein>
<dbReference type="EMBL" id="CP060394">
    <property type="protein sequence ID" value="QNI30860.1"/>
    <property type="molecule type" value="Genomic_DNA"/>
</dbReference>
<proteinExistence type="predicted"/>
<dbReference type="Gene3D" id="1.10.443.10">
    <property type="entry name" value="Intergrase catalytic core"/>
    <property type="match status" value="1"/>
</dbReference>
<gene>
    <name evidence="3" type="ORF">H7849_17285</name>
</gene>
<sequence length="157" mass="17161">MLDWQQRCPASAPGWLFANPATANPYHASEICKNHIRPAGEKLGLERIGWHTFRHTYCTLLDETGAPMKVQQELMRHANIQTTMNVYGSAMLESKRTANSKVVRLVLAPSPQPGSEKGRMPAAPNVPFCSPVNGAISRNLFNLMVAGAGFEPATFGL</sequence>
<name>A0A7G8BE90_9BACT</name>
<evidence type="ECO:0000259" key="2">
    <source>
        <dbReference type="PROSITE" id="PS51898"/>
    </source>
</evidence>
<dbReference type="AlphaFoldDB" id="A0A7G8BE90"/>
<dbReference type="KEGG" id="adin:H7849_17285"/>
<dbReference type="Pfam" id="PF00589">
    <property type="entry name" value="Phage_integrase"/>
    <property type="match status" value="1"/>
</dbReference>
<keyword evidence="1" id="KW-0233">DNA recombination</keyword>
<accession>A0A7G8BE90</accession>
<dbReference type="GO" id="GO:0003677">
    <property type="term" value="F:DNA binding"/>
    <property type="evidence" value="ECO:0007669"/>
    <property type="project" value="InterPro"/>
</dbReference>